<dbReference type="SUPFAM" id="SSF56349">
    <property type="entry name" value="DNA breaking-rejoining enzymes"/>
    <property type="match status" value="1"/>
</dbReference>
<dbReference type="Gene3D" id="1.10.443.10">
    <property type="entry name" value="Intergrase catalytic core"/>
    <property type="match status" value="1"/>
</dbReference>
<dbReference type="GO" id="GO:0006310">
    <property type="term" value="P:DNA recombination"/>
    <property type="evidence" value="ECO:0007669"/>
    <property type="project" value="UniProtKB-KW"/>
</dbReference>
<evidence type="ECO:0000256" key="3">
    <source>
        <dbReference type="SAM" id="MobiDB-lite"/>
    </source>
</evidence>
<feature type="compositionally biased region" description="Basic residues" evidence="3">
    <location>
        <begin position="507"/>
        <end position="519"/>
    </location>
</feature>
<protein>
    <submittedName>
        <fullName evidence="5">Site-specific integrase</fullName>
    </submittedName>
</protein>
<proteinExistence type="predicted"/>
<dbReference type="InterPro" id="IPR050090">
    <property type="entry name" value="Tyrosine_recombinase_XerCD"/>
</dbReference>
<feature type="domain" description="Tyr recombinase" evidence="4">
    <location>
        <begin position="291"/>
        <end position="488"/>
    </location>
</feature>
<gene>
    <name evidence="5" type="ORF">San01_34650</name>
</gene>
<evidence type="ECO:0000259" key="4">
    <source>
        <dbReference type="PROSITE" id="PS51898"/>
    </source>
</evidence>
<dbReference type="PANTHER" id="PTHR30349:SF91">
    <property type="entry name" value="INTA PROTEIN"/>
    <property type="match status" value="1"/>
</dbReference>
<dbReference type="RefSeq" id="WP_086721654.1">
    <property type="nucleotide sequence ID" value="NZ_BLAG01000009.1"/>
</dbReference>
<comment type="caution">
    <text evidence="5">The sequence shown here is derived from an EMBL/GenBank/DDBJ whole genome shotgun (WGS) entry which is preliminary data.</text>
</comment>
<dbReference type="GO" id="GO:0015074">
    <property type="term" value="P:DNA integration"/>
    <property type="evidence" value="ECO:0007669"/>
    <property type="project" value="UniProtKB-KW"/>
</dbReference>
<keyword evidence="1" id="KW-0238">DNA-binding</keyword>
<dbReference type="InterPro" id="IPR011010">
    <property type="entry name" value="DNA_brk_join_enz"/>
</dbReference>
<name>A0A5J4LJW4_9ACTN</name>
<organism evidence="5 6">
    <name type="scientific">Streptomyces angustmyceticus</name>
    <dbReference type="NCBI Taxonomy" id="285578"/>
    <lineage>
        <taxon>Bacteria</taxon>
        <taxon>Bacillati</taxon>
        <taxon>Actinomycetota</taxon>
        <taxon>Actinomycetes</taxon>
        <taxon>Kitasatosporales</taxon>
        <taxon>Streptomycetaceae</taxon>
        <taxon>Streptomyces</taxon>
    </lineage>
</organism>
<dbReference type="Gene3D" id="1.10.150.130">
    <property type="match status" value="1"/>
</dbReference>
<dbReference type="AlphaFoldDB" id="A0A5J4LJW4"/>
<dbReference type="Proteomes" id="UP000325598">
    <property type="component" value="Unassembled WGS sequence"/>
</dbReference>
<dbReference type="PANTHER" id="PTHR30349">
    <property type="entry name" value="PHAGE INTEGRASE-RELATED"/>
    <property type="match status" value="1"/>
</dbReference>
<feature type="region of interest" description="Disordered" evidence="3">
    <location>
        <begin position="497"/>
        <end position="552"/>
    </location>
</feature>
<dbReference type="CDD" id="cd01189">
    <property type="entry name" value="INT_ICEBs1_C_like"/>
    <property type="match status" value="1"/>
</dbReference>
<dbReference type="EMBL" id="BLAG01000009">
    <property type="protein sequence ID" value="GES30978.1"/>
    <property type="molecule type" value="Genomic_DNA"/>
</dbReference>
<dbReference type="OrthoDB" id="9805859at2"/>
<keyword evidence="2" id="KW-0233">DNA recombination</keyword>
<dbReference type="GO" id="GO:0003677">
    <property type="term" value="F:DNA binding"/>
    <property type="evidence" value="ECO:0007669"/>
    <property type="project" value="UniProtKB-KW"/>
</dbReference>
<evidence type="ECO:0000313" key="5">
    <source>
        <dbReference type="EMBL" id="GES30978.1"/>
    </source>
</evidence>
<sequence length="552" mass="61689">MKGSTYRRCSCRDPKTGKELGTSCPKRNSRNHCTYSIRQELSPREDGSRRSFARGGYGSLKSAQAELDHVRALLGLAESDDPEGTELIAEMLTEVSRERSPLPDVEETRRRLNAGQDLIGSLTVSEWLDRWLAGKRIRKSGLNRYETDIRVHLKPRIGNRRLDRLRVSHLSEMFTDIRDANAQILEDNAQRRAAIDELATVPWKGVENRARRKAMKAAIDEMPRFRRITGPATRQHVKATLRAALNDAIGQQIITFNPAAHVEIDPARKPKALVWTDERVAKWEQTGEKPSPVMVWTPQQTGAFLDFVAEDRLYAMWHLIAFRGLRRGEACGQPWSETNLDTHSLAVSSQLVQDGWEIEASDPKTDSGYRVVALDDDTVSVLKRHRERQEADRAEWGSAWVETGHVFTQEDGSWLHPGKVTDLFERLVAASGLPPIRLHDLRHGAATLMLAADIDIKIVSDTLGHSDTRITRDIYQSVLPQVGKSAAEATAKLVPLQRKAEAEKAARKAAKKGKAKKAPAKSVGKGKGGKPKNKAKAQPKADKKAELRKPKK</sequence>
<keyword evidence="6" id="KW-1185">Reference proteome</keyword>
<reference evidence="5 6" key="1">
    <citation type="submission" date="2019-10" db="EMBL/GenBank/DDBJ databases">
        <title>Whole genome shotgun sequence of Streptomyces angustmyceticus NBRC 3934.</title>
        <authorList>
            <person name="Hosoyama A."/>
            <person name="Ichikawa N."/>
            <person name="Kimura A."/>
            <person name="Kitahashi Y."/>
            <person name="Komaki H."/>
            <person name="Uohara A."/>
        </authorList>
    </citation>
    <scope>NUCLEOTIDE SEQUENCE [LARGE SCALE GENOMIC DNA]</scope>
    <source>
        <strain evidence="5 6">NBRC 3934</strain>
    </source>
</reference>
<feature type="compositionally biased region" description="Basic and acidic residues" evidence="3">
    <location>
        <begin position="539"/>
        <end position="552"/>
    </location>
</feature>
<dbReference type="GeneID" id="96752406"/>
<dbReference type="InterPro" id="IPR002104">
    <property type="entry name" value="Integrase_catalytic"/>
</dbReference>
<evidence type="ECO:0000256" key="2">
    <source>
        <dbReference type="ARBA" id="ARBA00023172"/>
    </source>
</evidence>
<evidence type="ECO:0000313" key="6">
    <source>
        <dbReference type="Proteomes" id="UP000325598"/>
    </source>
</evidence>
<dbReference type="Pfam" id="PF00589">
    <property type="entry name" value="Phage_integrase"/>
    <property type="match status" value="1"/>
</dbReference>
<dbReference type="InterPro" id="IPR013762">
    <property type="entry name" value="Integrase-like_cat_sf"/>
</dbReference>
<feature type="region of interest" description="Disordered" evidence="3">
    <location>
        <begin position="1"/>
        <end position="26"/>
    </location>
</feature>
<evidence type="ECO:0000256" key="1">
    <source>
        <dbReference type="ARBA" id="ARBA00023125"/>
    </source>
</evidence>
<dbReference type="PROSITE" id="PS51898">
    <property type="entry name" value="TYR_RECOMBINASE"/>
    <property type="match status" value="1"/>
</dbReference>
<feature type="compositionally biased region" description="Basic residues" evidence="3">
    <location>
        <begin position="527"/>
        <end position="537"/>
    </location>
</feature>
<dbReference type="InterPro" id="IPR010998">
    <property type="entry name" value="Integrase_recombinase_N"/>
</dbReference>
<accession>A0A5J4LJW4</accession>